<keyword evidence="4" id="KW-1185">Reference proteome</keyword>
<sequence>MKSRVLKFALMALLLALGVPGGPTLAQVKSQDEVPDTKADFNPKVITVTTTGSLREMANKAGYDGGSRADFIFEVPAGTVIMGAAGGNKGRRDGGPALVSGLWPETAEIWLLVRGHVYGGGGRGGDGGDPVPTDGGRGGDAVVADSPMTVVVLKGGAIKGGGGGGAGAEAAAGLGGSGGGGGFPNGDPGLGGSARASDTGYFEAGALGRAGSPGGGGGGGNRGIAGGTGGNAAMPGQSQARVGGAPGNAIRKSGHEVVILSGGQVYGEIF</sequence>
<feature type="chain" id="PRO_5003230132" description="PE-PGRS family protein" evidence="2">
    <location>
        <begin position="27"/>
        <end position="270"/>
    </location>
</feature>
<dbReference type="RefSeq" id="WP_013480062.1">
    <property type="nucleotide sequence ID" value="NC_014817.1"/>
</dbReference>
<evidence type="ECO:0000313" key="3">
    <source>
        <dbReference type="EMBL" id="ADU14238.1"/>
    </source>
</evidence>
<proteinExistence type="predicted"/>
<reference evidence="4" key="1">
    <citation type="submission" date="2010-12" db="EMBL/GenBank/DDBJ databases">
        <title>Complete sequence of chromosome 2 of Asticcacaulis excentricus CB 48.</title>
        <authorList>
            <consortium name="US DOE Joint Genome Institute"/>
            <person name="Lucas S."/>
            <person name="Copeland A."/>
            <person name="Lapidus A."/>
            <person name="Cheng J.-F."/>
            <person name="Bruce D."/>
            <person name="Goodwin L."/>
            <person name="Pitluck S."/>
            <person name="Teshima H."/>
            <person name="Davenport K."/>
            <person name="Detter J.C."/>
            <person name="Han C."/>
            <person name="Tapia R."/>
            <person name="Land M."/>
            <person name="Hauser L."/>
            <person name="Jeffries C."/>
            <person name="Kyrpides N."/>
            <person name="Ivanova N."/>
            <person name="Ovchinnikova G."/>
            <person name="Brun Y.V."/>
            <person name="Woyke T."/>
        </authorList>
    </citation>
    <scope>NUCLEOTIDE SEQUENCE [LARGE SCALE GENOMIC DNA]</scope>
    <source>
        <strain evidence="4">ATCC 15261 / DSM 4724 / KCTC 12464 / NCIMB 9791 / VKM B-1370 / CB 48</strain>
    </source>
</reference>
<evidence type="ECO:0008006" key="5">
    <source>
        <dbReference type="Google" id="ProtNLM"/>
    </source>
</evidence>
<dbReference type="Proteomes" id="UP000001492">
    <property type="component" value="Chromosome 2"/>
</dbReference>
<gene>
    <name evidence="3" type="ordered locus">Astex_2593</name>
</gene>
<feature type="region of interest" description="Disordered" evidence="1">
    <location>
        <begin position="205"/>
        <end position="248"/>
    </location>
</feature>
<feature type="compositionally biased region" description="Gly residues" evidence="1">
    <location>
        <begin position="211"/>
        <end position="230"/>
    </location>
</feature>
<name>E8RV38_ASTEC</name>
<organism evidence="3 4">
    <name type="scientific">Asticcacaulis excentricus (strain ATCC 15261 / DSM 4724 / KCTC 12464 / NCIMB 9791 / VKM B-1370 / CB 48)</name>
    <dbReference type="NCBI Taxonomy" id="573065"/>
    <lineage>
        <taxon>Bacteria</taxon>
        <taxon>Pseudomonadati</taxon>
        <taxon>Pseudomonadota</taxon>
        <taxon>Alphaproteobacteria</taxon>
        <taxon>Caulobacterales</taxon>
        <taxon>Caulobacteraceae</taxon>
        <taxon>Asticcacaulis</taxon>
    </lineage>
</organism>
<dbReference type="AlphaFoldDB" id="E8RV38"/>
<dbReference type="EMBL" id="CP002396">
    <property type="protein sequence ID" value="ADU14238.1"/>
    <property type="molecule type" value="Genomic_DNA"/>
</dbReference>
<dbReference type="OrthoDB" id="7172716at2"/>
<evidence type="ECO:0000256" key="1">
    <source>
        <dbReference type="SAM" id="MobiDB-lite"/>
    </source>
</evidence>
<evidence type="ECO:0000313" key="4">
    <source>
        <dbReference type="Proteomes" id="UP000001492"/>
    </source>
</evidence>
<accession>E8RV38</accession>
<feature type="region of interest" description="Disordered" evidence="1">
    <location>
        <begin position="123"/>
        <end position="142"/>
    </location>
</feature>
<feature type="compositionally biased region" description="Low complexity" evidence="1">
    <location>
        <begin position="129"/>
        <end position="142"/>
    </location>
</feature>
<keyword evidence="2" id="KW-0732">Signal</keyword>
<dbReference type="HOGENOM" id="CLU_1036855_0_0_5"/>
<evidence type="ECO:0000256" key="2">
    <source>
        <dbReference type="SAM" id="SignalP"/>
    </source>
</evidence>
<feature type="signal peptide" evidence="2">
    <location>
        <begin position="1"/>
        <end position="26"/>
    </location>
</feature>
<dbReference type="KEGG" id="aex:Astex_2593"/>
<protein>
    <recommendedName>
        <fullName evidence="5">PE-PGRS family protein</fullName>
    </recommendedName>
</protein>